<dbReference type="PROSITE" id="PS51790">
    <property type="entry name" value="MSRB"/>
    <property type="match status" value="1"/>
</dbReference>
<feature type="domain" description="MsrB" evidence="4">
    <location>
        <begin position="72"/>
        <end position="197"/>
    </location>
</feature>
<proteinExistence type="inferred from homology"/>
<keyword evidence="3" id="KW-0732">Signal</keyword>
<evidence type="ECO:0000256" key="1">
    <source>
        <dbReference type="ARBA" id="ARBA00007174"/>
    </source>
</evidence>
<dbReference type="PANTHER" id="PTHR10173">
    <property type="entry name" value="METHIONINE SULFOXIDE REDUCTASE"/>
    <property type="match status" value="1"/>
</dbReference>
<dbReference type="EMBL" id="JAGTXO010000001">
    <property type="protein sequence ID" value="KAG8471120.1"/>
    <property type="molecule type" value="Genomic_DNA"/>
</dbReference>
<dbReference type="InterPro" id="IPR028427">
    <property type="entry name" value="Met_Sox_Rdtase_MsrB"/>
</dbReference>
<comment type="similarity">
    <text evidence="1">Belongs to the MsrB Met sulfoxide reductase family.</text>
</comment>
<keyword evidence="6" id="KW-1185">Reference proteome</keyword>
<keyword evidence="2" id="KW-0560">Oxidoreductase</keyword>
<evidence type="ECO:0000256" key="3">
    <source>
        <dbReference type="SAM" id="SignalP"/>
    </source>
</evidence>
<dbReference type="GO" id="GO:0005737">
    <property type="term" value="C:cytoplasm"/>
    <property type="evidence" value="ECO:0007669"/>
    <property type="project" value="TreeGrafter"/>
</dbReference>
<protein>
    <recommendedName>
        <fullName evidence="4">MsrB domain-containing protein</fullName>
    </recommendedName>
</protein>
<dbReference type="GO" id="GO:0033743">
    <property type="term" value="F:peptide-methionine (R)-S-oxide reductase activity"/>
    <property type="evidence" value="ECO:0007669"/>
    <property type="project" value="InterPro"/>
</dbReference>
<comment type="caution">
    <text evidence="5">The sequence shown here is derived from an EMBL/GenBank/DDBJ whole genome shotgun (WGS) entry which is preliminary data.</text>
</comment>
<evidence type="ECO:0000313" key="5">
    <source>
        <dbReference type="EMBL" id="KAG8471120.1"/>
    </source>
</evidence>
<sequence length="201" mass="21072">MVKIRTLAPLVTLALWCGAASALRRPLPQMVAVTRRAALSGGLSAVAAAAVARPASAGAAPAGEPVVSADELAYWRAKLPKAQYRILFGRGTEPAFSSPLVKEKRRGTFACAACGTSLFASSTKFDSGTGWPSFYDALDGVQPVSDNRAVWALIGSEVHCAKCKGHLGDLFMDGYLWQTPTALRYCIDGLALSFEPAPAAA</sequence>
<dbReference type="InterPro" id="IPR002579">
    <property type="entry name" value="Met_Sox_Rdtase_MsrB_dom"/>
</dbReference>
<accession>A0A8J5XZZ2</accession>
<reference evidence="5" key="1">
    <citation type="submission" date="2021-05" db="EMBL/GenBank/DDBJ databases">
        <title>The genome of the haptophyte Pavlova lutheri (Diacronema luteri, Pavlovales) - a model for lipid biosynthesis in eukaryotic algae.</title>
        <authorList>
            <person name="Hulatt C.J."/>
            <person name="Posewitz M.C."/>
        </authorList>
    </citation>
    <scope>NUCLEOTIDE SEQUENCE</scope>
    <source>
        <strain evidence="5">NIVA-4/92</strain>
    </source>
</reference>
<dbReference type="AlphaFoldDB" id="A0A8J5XZZ2"/>
<dbReference type="GO" id="GO:0006979">
    <property type="term" value="P:response to oxidative stress"/>
    <property type="evidence" value="ECO:0007669"/>
    <property type="project" value="InterPro"/>
</dbReference>
<dbReference type="OrthoDB" id="44061at2759"/>
<dbReference type="PROSITE" id="PS51318">
    <property type="entry name" value="TAT"/>
    <property type="match status" value="1"/>
</dbReference>
<feature type="signal peptide" evidence="3">
    <location>
        <begin position="1"/>
        <end position="22"/>
    </location>
</feature>
<dbReference type="GO" id="GO:0030091">
    <property type="term" value="P:protein repair"/>
    <property type="evidence" value="ECO:0007669"/>
    <property type="project" value="InterPro"/>
</dbReference>
<dbReference type="InterPro" id="IPR006311">
    <property type="entry name" value="TAT_signal"/>
</dbReference>
<dbReference type="Gene3D" id="2.170.150.20">
    <property type="entry name" value="Peptide methionine sulfoxide reductase"/>
    <property type="match status" value="1"/>
</dbReference>
<dbReference type="Proteomes" id="UP000751190">
    <property type="component" value="Unassembled WGS sequence"/>
</dbReference>
<evidence type="ECO:0000259" key="4">
    <source>
        <dbReference type="PROSITE" id="PS51790"/>
    </source>
</evidence>
<feature type="chain" id="PRO_5035215124" description="MsrB domain-containing protein" evidence="3">
    <location>
        <begin position="23"/>
        <end position="201"/>
    </location>
</feature>
<dbReference type="SUPFAM" id="SSF51316">
    <property type="entry name" value="Mss4-like"/>
    <property type="match status" value="1"/>
</dbReference>
<dbReference type="Pfam" id="PF01641">
    <property type="entry name" value="SelR"/>
    <property type="match status" value="1"/>
</dbReference>
<name>A0A8J5XZZ2_DIALT</name>
<organism evidence="5 6">
    <name type="scientific">Diacronema lutheri</name>
    <name type="common">Unicellular marine alga</name>
    <name type="synonym">Monochrysis lutheri</name>
    <dbReference type="NCBI Taxonomy" id="2081491"/>
    <lineage>
        <taxon>Eukaryota</taxon>
        <taxon>Haptista</taxon>
        <taxon>Haptophyta</taxon>
        <taxon>Pavlovophyceae</taxon>
        <taxon>Pavlovales</taxon>
        <taxon>Pavlovaceae</taxon>
        <taxon>Diacronema</taxon>
    </lineage>
</organism>
<dbReference type="PANTHER" id="PTHR10173:SF57">
    <property type="entry name" value="PEPTIDE-METHIONINE (R)-S-OXIDE REDUCTASE"/>
    <property type="match status" value="1"/>
</dbReference>
<evidence type="ECO:0000256" key="2">
    <source>
        <dbReference type="ARBA" id="ARBA00023002"/>
    </source>
</evidence>
<dbReference type="InterPro" id="IPR011057">
    <property type="entry name" value="Mss4-like_sf"/>
</dbReference>
<gene>
    <name evidence="5" type="ORF">KFE25_009541</name>
</gene>
<evidence type="ECO:0000313" key="6">
    <source>
        <dbReference type="Proteomes" id="UP000751190"/>
    </source>
</evidence>